<keyword evidence="9" id="KW-0812">Transmembrane</keyword>
<evidence type="ECO:0000256" key="4">
    <source>
        <dbReference type="ARBA" id="ARBA00012706"/>
    </source>
</evidence>
<comment type="catalytic activity">
    <reaction evidence="1">
        <text>Random hydrolysis of (1-&gt;4)-beta-D-mannosidic linkages in mannans, galactomannans and glucomannans.</text>
        <dbReference type="EC" id="3.2.1.78"/>
    </reaction>
</comment>
<evidence type="ECO:0000313" key="11">
    <source>
        <dbReference type="EMBL" id="KAK2079426.1"/>
    </source>
</evidence>
<evidence type="ECO:0000256" key="3">
    <source>
        <dbReference type="ARBA" id="ARBA00005641"/>
    </source>
</evidence>
<dbReference type="InterPro" id="IPR001547">
    <property type="entry name" value="Glyco_hydro_5"/>
</dbReference>
<dbReference type="Proteomes" id="UP001255856">
    <property type="component" value="Unassembled WGS sequence"/>
</dbReference>
<dbReference type="InterPro" id="IPR045053">
    <property type="entry name" value="MAN-like"/>
</dbReference>
<keyword evidence="8" id="KW-0326">Glycosidase</keyword>
<dbReference type="PANTHER" id="PTHR31451">
    <property type="match status" value="1"/>
</dbReference>
<accession>A0AAD9MNS0</accession>
<organism evidence="11 12">
    <name type="scientific">Prototheca wickerhamii</name>
    <dbReference type="NCBI Taxonomy" id="3111"/>
    <lineage>
        <taxon>Eukaryota</taxon>
        <taxon>Viridiplantae</taxon>
        <taxon>Chlorophyta</taxon>
        <taxon>core chlorophytes</taxon>
        <taxon>Trebouxiophyceae</taxon>
        <taxon>Chlorellales</taxon>
        <taxon>Chlorellaceae</taxon>
        <taxon>Prototheca</taxon>
    </lineage>
</organism>
<evidence type="ECO:0000313" key="12">
    <source>
        <dbReference type="Proteomes" id="UP001255856"/>
    </source>
</evidence>
<dbReference type="Gene3D" id="3.20.20.80">
    <property type="entry name" value="Glycosidases"/>
    <property type="match status" value="1"/>
</dbReference>
<keyword evidence="9" id="KW-0472">Membrane</keyword>
<protein>
    <recommendedName>
        <fullName evidence="4">mannan endo-1,4-beta-mannosidase</fullName>
        <ecNumber evidence="4">3.2.1.78</ecNumber>
    </recommendedName>
</protein>
<comment type="similarity">
    <text evidence="3">Belongs to the glycosyl hydrolase 5 (cellulase A) family.</text>
</comment>
<reference evidence="11" key="1">
    <citation type="submission" date="2021-01" db="EMBL/GenBank/DDBJ databases">
        <authorList>
            <person name="Eckstrom K.M.E."/>
        </authorList>
    </citation>
    <scope>NUCLEOTIDE SEQUENCE</scope>
    <source>
        <strain evidence="11">UVCC 0001</strain>
    </source>
</reference>
<dbReference type="EC" id="3.2.1.78" evidence="4"/>
<dbReference type="InterPro" id="IPR017853">
    <property type="entry name" value="GH"/>
</dbReference>
<evidence type="ECO:0000256" key="7">
    <source>
        <dbReference type="ARBA" id="ARBA00022801"/>
    </source>
</evidence>
<feature type="transmembrane region" description="Helical" evidence="9">
    <location>
        <begin position="39"/>
        <end position="56"/>
    </location>
</feature>
<dbReference type="Pfam" id="PF26410">
    <property type="entry name" value="GH5_mannosidase"/>
    <property type="match status" value="1"/>
</dbReference>
<keyword evidence="12" id="KW-1185">Reference proteome</keyword>
<dbReference type="GO" id="GO:0016985">
    <property type="term" value="F:mannan endo-1,4-beta-mannosidase activity"/>
    <property type="evidence" value="ECO:0007669"/>
    <property type="project" value="UniProtKB-EC"/>
</dbReference>
<evidence type="ECO:0000256" key="2">
    <source>
        <dbReference type="ARBA" id="ARBA00004613"/>
    </source>
</evidence>
<dbReference type="EMBL" id="JASFZW010000003">
    <property type="protein sequence ID" value="KAK2079426.1"/>
    <property type="molecule type" value="Genomic_DNA"/>
</dbReference>
<keyword evidence="7" id="KW-0378">Hydrolase</keyword>
<evidence type="ECO:0000256" key="5">
    <source>
        <dbReference type="ARBA" id="ARBA00022525"/>
    </source>
</evidence>
<evidence type="ECO:0000259" key="10">
    <source>
        <dbReference type="Pfam" id="PF26410"/>
    </source>
</evidence>
<proteinExistence type="inferred from homology"/>
<evidence type="ECO:0000256" key="8">
    <source>
        <dbReference type="ARBA" id="ARBA00023295"/>
    </source>
</evidence>
<feature type="domain" description="Glycoside hydrolase family 5" evidence="10">
    <location>
        <begin position="54"/>
        <end position="425"/>
    </location>
</feature>
<dbReference type="AlphaFoldDB" id="A0AAD9MNS0"/>
<evidence type="ECO:0000256" key="6">
    <source>
        <dbReference type="ARBA" id="ARBA00022729"/>
    </source>
</evidence>
<dbReference type="PANTHER" id="PTHR31451:SF39">
    <property type="entry name" value="MANNAN ENDO-1,4-BETA-MANNOSIDASE 1"/>
    <property type="match status" value="1"/>
</dbReference>
<gene>
    <name evidence="11" type="ORF">QBZ16_003118</name>
</gene>
<dbReference type="GO" id="GO:0000272">
    <property type="term" value="P:polysaccharide catabolic process"/>
    <property type="evidence" value="ECO:0007669"/>
    <property type="project" value="InterPro"/>
</dbReference>
<evidence type="ECO:0000256" key="1">
    <source>
        <dbReference type="ARBA" id="ARBA00001678"/>
    </source>
</evidence>
<keyword evidence="5" id="KW-0964">Secreted</keyword>
<keyword evidence="6" id="KW-0732">Signal</keyword>
<evidence type="ECO:0000256" key="9">
    <source>
        <dbReference type="SAM" id="Phobius"/>
    </source>
</evidence>
<keyword evidence="9" id="KW-1133">Transmembrane helix</keyword>
<dbReference type="SUPFAM" id="SSF51445">
    <property type="entry name" value="(Trans)glycosidases"/>
    <property type="match status" value="1"/>
</dbReference>
<dbReference type="GO" id="GO:0005576">
    <property type="term" value="C:extracellular region"/>
    <property type="evidence" value="ECO:0007669"/>
    <property type="project" value="UniProtKB-SubCell"/>
</dbReference>
<sequence length="539" mass="58502">MACLRSRTKEAGGLQEGLVTSASAMKLELYEEYRRGPRGLWTAALLGLGVVALFMHKCRPFYVVGFNVENLPEAVMAAPASGHGLQGAQSGKQVMRSLLQSAAFSGLNTLRFWAHTTNPSRPLQVAPGRYDEHVFASLDVALAEAERAGLRVILSLADNWKYEGGVDEMLDWSKTAPKREAAFPAVKTRSGDVNESVWTPERQAYEARRKALFFVDEGARQIYKGHVSAILNRVNTVTGRRYADDPTIMAFDLLNEPRCLEDHTPGCAARVGAWVKEMAAYLRSLDANHLVTSGADGFWGPTDPERRLNPGAALGNAWASRIGQDFAAHHASLDFATIHTWPDHWQTPNETFVAEWVRDHVRSAGERLAKPLLVEEFGKKVPAATRDAAAVAAARDPVFATVYREAERLLVADSALGGTLFWRWGFDAWDAAERGDYGVTPGDSTFEHVRAHARRVKMLTAARAGAGAAICPNEDRATAAAWVGASLLGVRRCVLRPTTVNPPGPRRSLGALEAASPSFATRAECCLPGLGAFANGCLS</sequence>
<name>A0AAD9MNS0_PROWI</name>
<comment type="subcellular location">
    <subcellularLocation>
        <location evidence="2">Secreted</location>
    </subcellularLocation>
</comment>
<comment type="caution">
    <text evidence="11">The sequence shown here is derived from an EMBL/GenBank/DDBJ whole genome shotgun (WGS) entry which is preliminary data.</text>
</comment>